<organism evidence="1 2">
    <name type="scientific">Gigaspora margarita</name>
    <dbReference type="NCBI Taxonomy" id="4874"/>
    <lineage>
        <taxon>Eukaryota</taxon>
        <taxon>Fungi</taxon>
        <taxon>Fungi incertae sedis</taxon>
        <taxon>Mucoromycota</taxon>
        <taxon>Glomeromycotina</taxon>
        <taxon>Glomeromycetes</taxon>
        <taxon>Diversisporales</taxon>
        <taxon>Gigasporaceae</taxon>
        <taxon>Gigaspora</taxon>
    </lineage>
</organism>
<reference evidence="1 2" key="1">
    <citation type="submission" date="2021-06" db="EMBL/GenBank/DDBJ databases">
        <authorList>
            <person name="Kallberg Y."/>
            <person name="Tangrot J."/>
            <person name="Rosling A."/>
        </authorList>
    </citation>
    <scope>NUCLEOTIDE SEQUENCE [LARGE SCALE GENOMIC DNA]</scope>
    <source>
        <strain evidence="1 2">120-4 pot B 10/14</strain>
    </source>
</reference>
<keyword evidence="2" id="KW-1185">Reference proteome</keyword>
<dbReference type="Proteomes" id="UP000789901">
    <property type="component" value="Unassembled WGS sequence"/>
</dbReference>
<comment type="caution">
    <text evidence="1">The sequence shown here is derived from an EMBL/GenBank/DDBJ whole genome shotgun (WGS) entry which is preliminary data.</text>
</comment>
<protein>
    <submittedName>
        <fullName evidence="1">25483_t:CDS:1</fullName>
    </submittedName>
</protein>
<name>A0ABN7WWC7_GIGMA</name>
<proteinExistence type="predicted"/>
<feature type="non-terminal residue" evidence="1">
    <location>
        <position position="1"/>
    </location>
</feature>
<dbReference type="EMBL" id="CAJVQB010068902">
    <property type="protein sequence ID" value="CAG8842402.1"/>
    <property type="molecule type" value="Genomic_DNA"/>
</dbReference>
<evidence type="ECO:0000313" key="2">
    <source>
        <dbReference type="Proteomes" id="UP000789901"/>
    </source>
</evidence>
<evidence type="ECO:0000313" key="1">
    <source>
        <dbReference type="EMBL" id="CAG8842402.1"/>
    </source>
</evidence>
<sequence length="49" mass="5743">SDSGIFINSEKLDFRASYSLTKDDIISMGRSEFQYLPTREYKNCIELFN</sequence>
<gene>
    <name evidence="1" type="ORF">GMARGA_LOCUS35965</name>
</gene>
<accession>A0ABN7WWC7</accession>